<sequence length="276" mass="29084">MEHLDAIPADVLTARLATLLDRLVAAAERAAAATAQVPSPPSSGRSVPALRRTRSAAVVTTTTTTSSKLVTTTSPFHAKTVPPIALRAYLARMARYAPCPNVVFVAVLVYLDRVAAARTRPVALVAATAHRLALTAVVVATKFWSDVFYTNAHYAKVGGVPTAELNRLEMEFLFRAGFELAIDPSDLDEWAAHLLRDYCSTASATPHRAYPPAAPQWVDAAATGSHTRCDSALGYGLEFAASPAPEIVVQRERSGSLGEPLAIAGTLATRGGGLVG</sequence>
<evidence type="ECO:0000313" key="2">
    <source>
        <dbReference type="EMBL" id="KNE60354.1"/>
    </source>
</evidence>
<name>A0A0L0SD48_ALLM3</name>
<reference evidence="3" key="2">
    <citation type="submission" date="2009-11" db="EMBL/GenBank/DDBJ databases">
        <title>The Genome Sequence of Allomyces macrogynus strain ATCC 38327.</title>
        <authorList>
            <consortium name="The Broad Institute Genome Sequencing Platform"/>
            <person name="Russ C."/>
            <person name="Cuomo C."/>
            <person name="Shea T."/>
            <person name="Young S.K."/>
            <person name="Zeng Q."/>
            <person name="Koehrsen M."/>
            <person name="Haas B."/>
            <person name="Borodovsky M."/>
            <person name="Guigo R."/>
            <person name="Alvarado L."/>
            <person name="Berlin A."/>
            <person name="Borenstein D."/>
            <person name="Chen Z."/>
            <person name="Engels R."/>
            <person name="Freedman E."/>
            <person name="Gellesch M."/>
            <person name="Goldberg J."/>
            <person name="Griggs A."/>
            <person name="Gujja S."/>
            <person name="Heiman D."/>
            <person name="Hepburn T."/>
            <person name="Howarth C."/>
            <person name="Jen D."/>
            <person name="Larson L."/>
            <person name="Lewis B."/>
            <person name="Mehta T."/>
            <person name="Park D."/>
            <person name="Pearson M."/>
            <person name="Roberts A."/>
            <person name="Saif S."/>
            <person name="Shenoy N."/>
            <person name="Sisk P."/>
            <person name="Stolte C."/>
            <person name="Sykes S."/>
            <person name="Walk T."/>
            <person name="White J."/>
            <person name="Yandava C."/>
            <person name="Burger G."/>
            <person name="Gray M.W."/>
            <person name="Holland P.W.H."/>
            <person name="King N."/>
            <person name="Lang F.B.F."/>
            <person name="Roger A.J."/>
            <person name="Ruiz-Trillo I."/>
            <person name="Lander E."/>
            <person name="Nusbaum C."/>
        </authorList>
    </citation>
    <scope>NUCLEOTIDE SEQUENCE [LARGE SCALE GENOMIC DNA]</scope>
    <source>
        <strain evidence="3">ATCC 38327</strain>
    </source>
</reference>
<dbReference type="GO" id="GO:0005634">
    <property type="term" value="C:nucleus"/>
    <property type="evidence" value="ECO:0007669"/>
    <property type="project" value="TreeGrafter"/>
</dbReference>
<feature type="region of interest" description="Disordered" evidence="1">
    <location>
        <begin position="34"/>
        <end position="53"/>
    </location>
</feature>
<dbReference type="Gene3D" id="1.10.472.10">
    <property type="entry name" value="Cyclin-like"/>
    <property type="match status" value="1"/>
</dbReference>
<dbReference type="OMA" id="PHRAYPP"/>
<dbReference type="PANTHER" id="PTHR15615">
    <property type="match status" value="1"/>
</dbReference>
<protein>
    <recommendedName>
        <fullName evidence="4">Cyclin</fullName>
    </recommendedName>
</protein>
<evidence type="ECO:0000256" key="1">
    <source>
        <dbReference type="SAM" id="MobiDB-lite"/>
    </source>
</evidence>
<dbReference type="GO" id="GO:0019901">
    <property type="term" value="F:protein kinase binding"/>
    <property type="evidence" value="ECO:0007669"/>
    <property type="project" value="InterPro"/>
</dbReference>
<dbReference type="Proteomes" id="UP000054350">
    <property type="component" value="Unassembled WGS sequence"/>
</dbReference>
<reference evidence="2 3" key="1">
    <citation type="submission" date="2009-11" db="EMBL/GenBank/DDBJ databases">
        <title>Annotation of Allomyces macrogynus ATCC 38327.</title>
        <authorList>
            <consortium name="The Broad Institute Genome Sequencing Platform"/>
            <person name="Russ C."/>
            <person name="Cuomo C."/>
            <person name="Burger G."/>
            <person name="Gray M.W."/>
            <person name="Holland P.W.H."/>
            <person name="King N."/>
            <person name="Lang F.B.F."/>
            <person name="Roger A.J."/>
            <person name="Ruiz-Trillo I."/>
            <person name="Young S.K."/>
            <person name="Zeng Q."/>
            <person name="Gargeya S."/>
            <person name="Fitzgerald M."/>
            <person name="Haas B."/>
            <person name="Abouelleil A."/>
            <person name="Alvarado L."/>
            <person name="Arachchi H.M."/>
            <person name="Berlin A."/>
            <person name="Chapman S.B."/>
            <person name="Gearin G."/>
            <person name="Goldberg J."/>
            <person name="Griggs A."/>
            <person name="Gujja S."/>
            <person name="Hansen M."/>
            <person name="Heiman D."/>
            <person name="Howarth C."/>
            <person name="Larimer J."/>
            <person name="Lui A."/>
            <person name="MacDonald P.J.P."/>
            <person name="McCowen C."/>
            <person name="Montmayeur A."/>
            <person name="Murphy C."/>
            <person name="Neiman D."/>
            <person name="Pearson M."/>
            <person name="Priest M."/>
            <person name="Roberts A."/>
            <person name="Saif S."/>
            <person name="Shea T."/>
            <person name="Sisk P."/>
            <person name="Stolte C."/>
            <person name="Sykes S."/>
            <person name="Wortman J."/>
            <person name="Nusbaum C."/>
            <person name="Birren B."/>
        </authorList>
    </citation>
    <scope>NUCLEOTIDE SEQUENCE [LARGE SCALE GENOMIC DNA]</scope>
    <source>
        <strain evidence="2 3">ATCC 38327</strain>
    </source>
</reference>
<organism evidence="2 3">
    <name type="scientific">Allomyces macrogynus (strain ATCC 38327)</name>
    <name type="common">Allomyces javanicus var. macrogynus</name>
    <dbReference type="NCBI Taxonomy" id="578462"/>
    <lineage>
        <taxon>Eukaryota</taxon>
        <taxon>Fungi</taxon>
        <taxon>Fungi incertae sedis</taxon>
        <taxon>Blastocladiomycota</taxon>
        <taxon>Blastocladiomycetes</taxon>
        <taxon>Blastocladiales</taxon>
        <taxon>Blastocladiaceae</taxon>
        <taxon>Allomyces</taxon>
    </lineage>
</organism>
<dbReference type="AlphaFoldDB" id="A0A0L0SD48"/>
<dbReference type="CDD" id="cd20558">
    <property type="entry name" value="CYCLIN_ScPCL7-like"/>
    <property type="match status" value="1"/>
</dbReference>
<evidence type="ECO:0008006" key="4">
    <source>
        <dbReference type="Google" id="ProtNLM"/>
    </source>
</evidence>
<dbReference type="GO" id="GO:0000307">
    <property type="term" value="C:cyclin-dependent protein kinase holoenzyme complex"/>
    <property type="evidence" value="ECO:0007669"/>
    <property type="project" value="TreeGrafter"/>
</dbReference>
<dbReference type="STRING" id="578462.A0A0L0SD48"/>
<dbReference type="InterPro" id="IPR036915">
    <property type="entry name" value="Cyclin-like_sf"/>
</dbReference>
<dbReference type="SUPFAM" id="SSF47954">
    <property type="entry name" value="Cyclin-like"/>
    <property type="match status" value="1"/>
</dbReference>
<dbReference type="OrthoDB" id="1060854at2759"/>
<dbReference type="InterPro" id="IPR013922">
    <property type="entry name" value="Cyclin_PHO80-like"/>
</dbReference>
<keyword evidence="3" id="KW-1185">Reference proteome</keyword>
<dbReference type="Pfam" id="PF08613">
    <property type="entry name" value="Cyclin"/>
    <property type="match status" value="1"/>
</dbReference>
<evidence type="ECO:0000313" key="3">
    <source>
        <dbReference type="Proteomes" id="UP000054350"/>
    </source>
</evidence>
<proteinExistence type="predicted"/>
<dbReference type="GO" id="GO:0016538">
    <property type="term" value="F:cyclin-dependent protein serine/threonine kinase regulator activity"/>
    <property type="evidence" value="ECO:0007669"/>
    <property type="project" value="TreeGrafter"/>
</dbReference>
<dbReference type="PANTHER" id="PTHR15615:SF94">
    <property type="entry name" value="PHO85 CYCLIN-6-RELATED"/>
    <property type="match status" value="1"/>
</dbReference>
<dbReference type="eggNOG" id="KOG1674">
    <property type="taxonomic scope" value="Eukaryota"/>
</dbReference>
<gene>
    <name evidence="2" type="ORF">AMAG_05750</name>
</gene>
<dbReference type="EMBL" id="GG745336">
    <property type="protein sequence ID" value="KNE60354.1"/>
    <property type="molecule type" value="Genomic_DNA"/>
</dbReference>
<accession>A0A0L0SD48</accession>
<dbReference type="VEuPathDB" id="FungiDB:AMAG_05750"/>